<proteinExistence type="predicted"/>
<dbReference type="Pfam" id="PF20059">
    <property type="entry name" value="DUF6458"/>
    <property type="match status" value="1"/>
</dbReference>
<protein>
    <recommendedName>
        <fullName evidence="3">DUF6458 domain-containing protein</fullName>
    </recommendedName>
</protein>
<feature type="transmembrane region" description="Helical" evidence="2">
    <location>
        <begin position="31"/>
        <end position="51"/>
    </location>
</feature>
<gene>
    <name evidence="4" type="ORF">GCM10025883_32250</name>
</gene>
<dbReference type="Proteomes" id="UP001157126">
    <property type="component" value="Unassembled WGS sequence"/>
</dbReference>
<organism evidence="4 5">
    <name type="scientific">Mobilicoccus caccae</name>
    <dbReference type="NCBI Taxonomy" id="1859295"/>
    <lineage>
        <taxon>Bacteria</taxon>
        <taxon>Bacillati</taxon>
        <taxon>Actinomycetota</taxon>
        <taxon>Actinomycetes</taxon>
        <taxon>Micrococcales</taxon>
        <taxon>Dermatophilaceae</taxon>
        <taxon>Mobilicoccus</taxon>
    </lineage>
</organism>
<feature type="domain" description="DUF6458" evidence="3">
    <location>
        <begin position="1"/>
        <end position="69"/>
    </location>
</feature>
<feature type="region of interest" description="Disordered" evidence="1">
    <location>
        <begin position="62"/>
        <end position="99"/>
    </location>
</feature>
<sequence length="99" mass="10628">MSIGFGIFLIALGAILSFAVSDALPGINLEMIGYILMAAGLVTALVSVIMTNRNRTVVARRTTTYDDGTDPSVGPDPHVGSHQRRRRRVGIRTPLRAPP</sequence>
<keyword evidence="2" id="KW-0812">Transmembrane</keyword>
<keyword evidence="2" id="KW-1133">Transmembrane helix</keyword>
<comment type="caution">
    <text evidence="4">The sequence shown here is derived from an EMBL/GenBank/DDBJ whole genome shotgun (WGS) entry which is preliminary data.</text>
</comment>
<evidence type="ECO:0000256" key="2">
    <source>
        <dbReference type="SAM" id="Phobius"/>
    </source>
</evidence>
<dbReference type="RefSeq" id="WP_284304753.1">
    <property type="nucleotide sequence ID" value="NZ_BSUO01000001.1"/>
</dbReference>
<evidence type="ECO:0000256" key="1">
    <source>
        <dbReference type="SAM" id="MobiDB-lite"/>
    </source>
</evidence>
<name>A0ABQ6ITB7_9MICO</name>
<dbReference type="EMBL" id="BSUO01000001">
    <property type="protein sequence ID" value="GMA41180.1"/>
    <property type="molecule type" value="Genomic_DNA"/>
</dbReference>
<reference evidence="5" key="1">
    <citation type="journal article" date="2019" name="Int. J. Syst. Evol. Microbiol.">
        <title>The Global Catalogue of Microorganisms (GCM) 10K type strain sequencing project: providing services to taxonomists for standard genome sequencing and annotation.</title>
        <authorList>
            <consortium name="The Broad Institute Genomics Platform"/>
            <consortium name="The Broad Institute Genome Sequencing Center for Infectious Disease"/>
            <person name="Wu L."/>
            <person name="Ma J."/>
        </authorList>
    </citation>
    <scope>NUCLEOTIDE SEQUENCE [LARGE SCALE GENOMIC DNA]</scope>
    <source>
        <strain evidence="5">NBRC 113072</strain>
    </source>
</reference>
<evidence type="ECO:0000259" key="3">
    <source>
        <dbReference type="Pfam" id="PF20059"/>
    </source>
</evidence>
<keyword evidence="2" id="KW-0472">Membrane</keyword>
<dbReference type="InterPro" id="IPR045597">
    <property type="entry name" value="DUF6458"/>
</dbReference>
<feature type="compositionally biased region" description="Basic residues" evidence="1">
    <location>
        <begin position="81"/>
        <end position="90"/>
    </location>
</feature>
<evidence type="ECO:0000313" key="5">
    <source>
        <dbReference type="Proteomes" id="UP001157126"/>
    </source>
</evidence>
<keyword evidence="5" id="KW-1185">Reference proteome</keyword>
<accession>A0ABQ6ITB7</accession>
<evidence type="ECO:0000313" key="4">
    <source>
        <dbReference type="EMBL" id="GMA41180.1"/>
    </source>
</evidence>